<sequence length="934" mass="101424">MAQDAVSTATTTMSAEVGSVKPNPYIFDIENRRKRKPRLAHDLGAGAKCNKCGDKCPGFELHFWRKICMNCRCGKDDHDVQDDDEDIGKVVIGKLFERPARTKKEELEFSYGNNLDMVNEETGKPEKVKFDWVPPNTERNLAARYMALLPPEKRPVAGSEAAKERRKQLEQQVPLYDMDASQRCENMPTEELQSFEAYMERIRTQVAGQGIVQEIAGMPTPSVAQPLPSHLQKDPQLNSGTGNIVGHSYPVSPVKTGLPYKEDDSTYAMPYTQITDQPYQQKVPQGLKEFMGGMIGESGRFLASSDTYGVAPAMSRPLRGLGQDQGVPGITAQLSGLQTGGSQQGFPSPDSYKDQLTGGLHAMKGPHQHATSPGNEWPPPPSFVSGHDQRSNLATTASSKQGLPGQEALVPGKQGFLPGQEGFVPGKQGLPGQEGFVPGKQGLPGQEGFVPGKQGLPGQEGFVPGKQGLPGQEGFVPGKQGLPGQEGFVPGKQGLPGQEGFVPGKQSFLPGQEGFVPGKQGLPGQEGFVPGKQGLLPGQKGFVPGKQSLFPGQEGFVPGKQGLFLGQEGFVPGKQGLLPGQESFLPGKQGHLPNVDGPLQKAPIITSADQAFSPGRDTMIHRYQMGGSEPATTLAYEKAGVLGSHRPSQRPAGLSPSKEGGRGILPQMSPREGSITNKEAVQAPYDAYKETLSGGMQVAPGSAVTVLFPGESHVLRSQDMSGEMPGQKSKFSCQYCSLPMTVGDVAIFCERAGTDKCWHPACFCCFTCKELLADLIYFYKDGKVYCGRHFTDAMDMPRCKACDELIFGNSWTRADNFNWHIHHYCCYVCDTPLAGQRYVPDKNSFPYCLPCHMAYQAKTCQTCEEKIAPEENRCSHRGYFYHANPQCFQCYSCKTALLGKKFKMAKNWLFCSNECVQAAAEDIANNPNPKEMPQ</sequence>
<dbReference type="EMBL" id="JARAKH010000007">
    <property type="protein sequence ID" value="KAK8402921.1"/>
    <property type="molecule type" value="Genomic_DNA"/>
</dbReference>
<evidence type="ECO:0000256" key="6">
    <source>
        <dbReference type="SAM" id="MobiDB-lite"/>
    </source>
</evidence>
<evidence type="ECO:0000259" key="7">
    <source>
        <dbReference type="PROSITE" id="PS50023"/>
    </source>
</evidence>
<organism evidence="9 10">
    <name type="scientific">Scylla paramamosain</name>
    <name type="common">Mud crab</name>
    <dbReference type="NCBI Taxonomy" id="85552"/>
    <lineage>
        <taxon>Eukaryota</taxon>
        <taxon>Metazoa</taxon>
        <taxon>Ecdysozoa</taxon>
        <taxon>Arthropoda</taxon>
        <taxon>Crustacea</taxon>
        <taxon>Multicrustacea</taxon>
        <taxon>Malacostraca</taxon>
        <taxon>Eumalacostraca</taxon>
        <taxon>Eucarida</taxon>
        <taxon>Decapoda</taxon>
        <taxon>Pleocyemata</taxon>
        <taxon>Brachyura</taxon>
        <taxon>Eubrachyura</taxon>
        <taxon>Portunoidea</taxon>
        <taxon>Portunidae</taxon>
        <taxon>Portuninae</taxon>
        <taxon>Scylla</taxon>
    </lineage>
</organism>
<dbReference type="InterPro" id="IPR010442">
    <property type="entry name" value="PET_domain"/>
</dbReference>
<dbReference type="SUPFAM" id="SSF57716">
    <property type="entry name" value="Glucocorticoid receptor-like (DNA-binding domain)"/>
    <property type="match status" value="2"/>
</dbReference>
<comment type="caution">
    <text evidence="9">The sequence shown here is derived from an EMBL/GenBank/DDBJ whole genome shotgun (WGS) entry which is preliminary data.</text>
</comment>
<evidence type="ECO:0000259" key="8">
    <source>
        <dbReference type="PROSITE" id="PS51303"/>
    </source>
</evidence>
<dbReference type="EMBL" id="JARAKH010000007">
    <property type="protein sequence ID" value="KAK8402926.1"/>
    <property type="molecule type" value="Genomic_DNA"/>
</dbReference>
<reference evidence="9 10" key="1">
    <citation type="submission" date="2023-03" db="EMBL/GenBank/DDBJ databases">
        <title>High-quality genome of Scylla paramamosain provides insights in environmental adaptation.</title>
        <authorList>
            <person name="Zhang L."/>
        </authorList>
    </citation>
    <scope>NUCLEOTIDE SEQUENCE [LARGE SCALE GENOMIC DNA]</scope>
    <source>
        <strain evidence="9">LZ_2023a</strain>
        <tissue evidence="9">Muscle</tissue>
    </source>
</reference>
<proteinExistence type="predicted"/>
<feature type="region of interest" description="Disordered" evidence="6">
    <location>
        <begin position="321"/>
        <end position="409"/>
    </location>
</feature>
<dbReference type="AlphaFoldDB" id="A0AAW0UT57"/>
<keyword evidence="1 5" id="KW-0479">Metal-binding</keyword>
<dbReference type="InterPro" id="IPR001781">
    <property type="entry name" value="Znf_LIM"/>
</dbReference>
<dbReference type="CDD" id="cd09340">
    <property type="entry name" value="LIM1_Testin_like"/>
    <property type="match status" value="1"/>
</dbReference>
<dbReference type="PANTHER" id="PTHR24211:SF22">
    <property type="entry name" value="TESTIN"/>
    <property type="match status" value="1"/>
</dbReference>
<keyword evidence="2" id="KW-0677">Repeat</keyword>
<dbReference type="PANTHER" id="PTHR24211">
    <property type="entry name" value="LIM DOMAIN-CONTAINING PROTEIN"/>
    <property type="match status" value="1"/>
</dbReference>
<evidence type="ECO:0000313" key="10">
    <source>
        <dbReference type="Proteomes" id="UP001487740"/>
    </source>
</evidence>
<evidence type="ECO:0000256" key="3">
    <source>
        <dbReference type="ARBA" id="ARBA00022833"/>
    </source>
</evidence>
<feature type="domain" description="LIM zinc-binding" evidence="7">
    <location>
        <begin position="797"/>
        <end position="858"/>
    </location>
</feature>
<dbReference type="FunFam" id="2.10.110.10:FF:000005">
    <property type="entry name" value="Testin isoform 1"/>
    <property type="match status" value="1"/>
</dbReference>
<evidence type="ECO:0000256" key="4">
    <source>
        <dbReference type="ARBA" id="ARBA00023038"/>
    </source>
</evidence>
<dbReference type="SMART" id="SM00132">
    <property type="entry name" value="LIM"/>
    <property type="match status" value="3"/>
</dbReference>
<dbReference type="Pfam" id="PF06297">
    <property type="entry name" value="PET"/>
    <property type="match status" value="1"/>
</dbReference>
<name>A0AAW0UT57_SCYPA</name>
<feature type="compositionally biased region" description="Polar residues" evidence="6">
    <location>
        <begin position="391"/>
        <end position="401"/>
    </location>
</feature>
<evidence type="ECO:0000256" key="1">
    <source>
        <dbReference type="ARBA" id="ARBA00022723"/>
    </source>
</evidence>
<dbReference type="InterPro" id="IPR047120">
    <property type="entry name" value="Pk/Esn/Tes"/>
</dbReference>
<dbReference type="GO" id="GO:0008270">
    <property type="term" value="F:zinc ion binding"/>
    <property type="evidence" value="ECO:0007669"/>
    <property type="project" value="InterPro"/>
</dbReference>
<gene>
    <name evidence="9" type="ORF">O3P69_000891</name>
</gene>
<feature type="region of interest" description="Disordered" evidence="6">
    <location>
        <begin position="643"/>
        <end position="672"/>
    </location>
</feature>
<dbReference type="PROSITE" id="PS50023">
    <property type="entry name" value="LIM_DOMAIN_2"/>
    <property type="match status" value="2"/>
</dbReference>
<feature type="domain" description="LIM zinc-binding" evidence="7">
    <location>
        <begin position="731"/>
        <end position="796"/>
    </location>
</feature>
<dbReference type="EMBL" id="JARAKH010000007">
    <property type="protein sequence ID" value="KAK8402920.1"/>
    <property type="molecule type" value="Genomic_DNA"/>
</dbReference>
<keyword evidence="4 5" id="KW-0440">LIM domain</keyword>
<evidence type="ECO:0000313" key="9">
    <source>
        <dbReference type="EMBL" id="KAK8402920.1"/>
    </source>
</evidence>
<protein>
    <recommendedName>
        <fullName evidence="11">Testin</fullName>
    </recommendedName>
</protein>
<dbReference type="Gene3D" id="2.10.110.10">
    <property type="entry name" value="Cysteine Rich Protein"/>
    <property type="match status" value="3"/>
</dbReference>
<keyword evidence="3 5" id="KW-0862">Zinc</keyword>
<dbReference type="PROSITE" id="PS51303">
    <property type="entry name" value="PET"/>
    <property type="match status" value="1"/>
</dbReference>
<evidence type="ECO:0000256" key="5">
    <source>
        <dbReference type="PROSITE-ProRule" id="PRU00125"/>
    </source>
</evidence>
<evidence type="ECO:0008006" key="11">
    <source>
        <dbReference type="Google" id="ProtNLM"/>
    </source>
</evidence>
<evidence type="ECO:0000256" key="2">
    <source>
        <dbReference type="ARBA" id="ARBA00022737"/>
    </source>
</evidence>
<dbReference type="PROSITE" id="PS00478">
    <property type="entry name" value="LIM_DOMAIN_1"/>
    <property type="match status" value="2"/>
</dbReference>
<dbReference type="Proteomes" id="UP001487740">
    <property type="component" value="Unassembled WGS sequence"/>
</dbReference>
<feature type="domain" description="PET" evidence="8">
    <location>
        <begin position="111"/>
        <end position="223"/>
    </location>
</feature>
<accession>A0AAW0UT57</accession>
<dbReference type="Pfam" id="PF00412">
    <property type="entry name" value="LIM"/>
    <property type="match status" value="2"/>
</dbReference>
<dbReference type="CDD" id="cd09341">
    <property type="entry name" value="LIM2_Testin_like"/>
    <property type="match status" value="1"/>
</dbReference>
<keyword evidence="10" id="KW-1185">Reference proteome</keyword>